<comment type="caution">
    <text evidence="5">The sequence shown here is derived from an EMBL/GenBank/DDBJ whole genome shotgun (WGS) entry which is preliminary data.</text>
</comment>
<evidence type="ECO:0008006" key="7">
    <source>
        <dbReference type="Google" id="ProtNLM"/>
    </source>
</evidence>
<accession>A0A934S5B5</accession>
<evidence type="ECO:0000256" key="2">
    <source>
        <dbReference type="ARBA" id="ARBA00022679"/>
    </source>
</evidence>
<dbReference type="InterPro" id="IPR051159">
    <property type="entry name" value="Hexapeptide_acetyltransf"/>
</dbReference>
<dbReference type="EMBL" id="JAENIJ010000014">
    <property type="protein sequence ID" value="MBK1882851.1"/>
    <property type="molecule type" value="Genomic_DNA"/>
</dbReference>
<dbReference type="Pfam" id="PF00132">
    <property type="entry name" value="Hexapep"/>
    <property type="match status" value="1"/>
</dbReference>
<evidence type="ECO:0000256" key="3">
    <source>
        <dbReference type="ARBA" id="ARBA00022737"/>
    </source>
</evidence>
<dbReference type="InterPro" id="IPR018357">
    <property type="entry name" value="Hexapep_transf_CS"/>
</dbReference>
<dbReference type="GO" id="GO:0005829">
    <property type="term" value="C:cytosol"/>
    <property type="evidence" value="ECO:0007669"/>
    <property type="project" value="TreeGrafter"/>
</dbReference>
<dbReference type="GO" id="GO:0008374">
    <property type="term" value="F:O-acyltransferase activity"/>
    <property type="evidence" value="ECO:0007669"/>
    <property type="project" value="TreeGrafter"/>
</dbReference>
<dbReference type="PANTHER" id="PTHR23416">
    <property type="entry name" value="SIALIC ACID SYNTHASE-RELATED"/>
    <property type="match status" value="1"/>
</dbReference>
<gene>
    <name evidence="5" type="ORF">JIN85_10520</name>
</gene>
<dbReference type="Proteomes" id="UP000603141">
    <property type="component" value="Unassembled WGS sequence"/>
</dbReference>
<sequence>MENDKLEVRLDQFDPRKNFSRGRPKAVEAIWYLIKCFIFMSPLPWPGTLKVKILRMFGAKIGVGFKIQPRVAIHFPWKFEVGDHCWLGQRCEILNFEPVVFEDQVALAHDVYIATGNHDYTDHTMPYMNKPTRICRGSWVATRVFIGPGVEIGEHSVLGAGSVVTKSVPPWSIVSGNPGQVIKQRKLKA</sequence>
<reference evidence="5" key="1">
    <citation type="submission" date="2021-01" db="EMBL/GenBank/DDBJ databases">
        <title>Modified the classification status of verrucomicrobia.</title>
        <authorList>
            <person name="Feng X."/>
        </authorList>
    </citation>
    <scope>NUCLEOTIDE SEQUENCE</scope>
    <source>
        <strain evidence="5">KCTC 22041</strain>
    </source>
</reference>
<protein>
    <recommendedName>
        <fullName evidence="7">Colanic acid biosynthesis acetyltransferase WcaF</fullName>
    </recommendedName>
</protein>
<keyword evidence="6" id="KW-1185">Reference proteome</keyword>
<evidence type="ECO:0000256" key="4">
    <source>
        <dbReference type="ARBA" id="ARBA00023315"/>
    </source>
</evidence>
<dbReference type="SUPFAM" id="SSF51161">
    <property type="entry name" value="Trimeric LpxA-like enzymes"/>
    <property type="match status" value="1"/>
</dbReference>
<keyword evidence="4" id="KW-0012">Acyltransferase</keyword>
<dbReference type="Gene3D" id="2.160.10.10">
    <property type="entry name" value="Hexapeptide repeat proteins"/>
    <property type="match status" value="1"/>
</dbReference>
<evidence type="ECO:0000313" key="5">
    <source>
        <dbReference type="EMBL" id="MBK1882851.1"/>
    </source>
</evidence>
<comment type="similarity">
    <text evidence="1">Belongs to the transferase hexapeptide repeat family.</text>
</comment>
<evidence type="ECO:0000313" key="6">
    <source>
        <dbReference type="Proteomes" id="UP000603141"/>
    </source>
</evidence>
<dbReference type="PANTHER" id="PTHR23416:SF23">
    <property type="entry name" value="ACETYLTRANSFERASE C18B11.09C-RELATED"/>
    <property type="match status" value="1"/>
</dbReference>
<name>A0A934S5B5_9BACT</name>
<dbReference type="InterPro" id="IPR001451">
    <property type="entry name" value="Hexapep"/>
</dbReference>
<organism evidence="5 6">
    <name type="scientific">Luteolibacter pohnpeiensis</name>
    <dbReference type="NCBI Taxonomy" id="454153"/>
    <lineage>
        <taxon>Bacteria</taxon>
        <taxon>Pseudomonadati</taxon>
        <taxon>Verrucomicrobiota</taxon>
        <taxon>Verrucomicrobiia</taxon>
        <taxon>Verrucomicrobiales</taxon>
        <taxon>Verrucomicrobiaceae</taxon>
        <taxon>Luteolibacter</taxon>
    </lineage>
</organism>
<evidence type="ECO:0000256" key="1">
    <source>
        <dbReference type="ARBA" id="ARBA00007274"/>
    </source>
</evidence>
<keyword evidence="3" id="KW-0677">Repeat</keyword>
<dbReference type="AlphaFoldDB" id="A0A934S5B5"/>
<proteinExistence type="inferred from homology"/>
<dbReference type="InterPro" id="IPR011004">
    <property type="entry name" value="Trimer_LpxA-like_sf"/>
</dbReference>
<dbReference type="PROSITE" id="PS00101">
    <property type="entry name" value="HEXAPEP_TRANSFERASES"/>
    <property type="match status" value="1"/>
</dbReference>
<keyword evidence="2" id="KW-0808">Transferase</keyword>